<evidence type="ECO:0000313" key="12">
    <source>
        <dbReference type="Proteomes" id="UP000078542"/>
    </source>
</evidence>
<dbReference type="InterPro" id="IPR056165">
    <property type="entry name" value="Beta-prop_ELP1_2nd"/>
</dbReference>
<dbReference type="GO" id="GO:0005634">
    <property type="term" value="C:nucleus"/>
    <property type="evidence" value="ECO:0007669"/>
    <property type="project" value="UniProtKB-SubCell"/>
</dbReference>
<evidence type="ECO:0000256" key="5">
    <source>
        <dbReference type="PIRNR" id="PIRNR017233"/>
    </source>
</evidence>
<evidence type="ECO:0000256" key="3">
    <source>
        <dbReference type="ARBA" id="ARBA00022490"/>
    </source>
</evidence>
<feature type="domain" description="ELP1 N-terminal second beta-propeller" evidence="7">
    <location>
        <begin position="391"/>
        <end position="646"/>
    </location>
</feature>
<keyword evidence="12" id="KW-1185">Reference proteome</keyword>
<dbReference type="SUPFAM" id="SSF82171">
    <property type="entry name" value="DPP6 N-terminal domain-like"/>
    <property type="match status" value="1"/>
</dbReference>
<dbReference type="GO" id="GO:0005829">
    <property type="term" value="C:cytosol"/>
    <property type="evidence" value="ECO:0007669"/>
    <property type="project" value="TreeGrafter"/>
</dbReference>
<dbReference type="PIRSF" id="PIRSF017233">
    <property type="entry name" value="IKAP"/>
    <property type="match status" value="1"/>
</dbReference>
<gene>
    <name evidence="11" type="ORF">ALC62_10322</name>
</gene>
<dbReference type="PANTHER" id="PTHR12747:SF0">
    <property type="entry name" value="ELONGATOR COMPLEX PROTEIN 1"/>
    <property type="match status" value="1"/>
</dbReference>
<evidence type="ECO:0000259" key="7">
    <source>
        <dbReference type="Pfam" id="PF23797"/>
    </source>
</evidence>
<comment type="similarity">
    <text evidence="2 5">Belongs to the ELP1/IKA1 family.</text>
</comment>
<reference evidence="11 12" key="1">
    <citation type="submission" date="2016-03" db="EMBL/GenBank/DDBJ databases">
        <title>Cyphomyrmex costatus WGS genome.</title>
        <authorList>
            <person name="Nygaard S."/>
            <person name="Hu H."/>
            <person name="Boomsma J."/>
            <person name="Zhang G."/>
        </authorList>
    </citation>
    <scope>NUCLEOTIDE SEQUENCE [LARGE SCALE GENOMIC DNA]</scope>
    <source>
        <strain evidence="11">MS0001</strain>
        <tissue evidence="11">Whole body</tissue>
    </source>
</reference>
<dbReference type="UniPathway" id="UPA00988"/>
<dbReference type="GO" id="GO:0002926">
    <property type="term" value="P:tRNA wobble base 5-methoxycarbonylmethyl-2-thiouridinylation"/>
    <property type="evidence" value="ECO:0007669"/>
    <property type="project" value="TreeGrafter"/>
</dbReference>
<dbReference type="Pfam" id="PF23878">
    <property type="entry name" value="TPR_ELP1"/>
    <property type="match status" value="1"/>
</dbReference>
<evidence type="ECO:0000259" key="6">
    <source>
        <dbReference type="Pfam" id="PF04762"/>
    </source>
</evidence>
<evidence type="ECO:0000259" key="8">
    <source>
        <dbReference type="Pfam" id="PF23878"/>
    </source>
</evidence>
<dbReference type="InterPro" id="IPR056164">
    <property type="entry name" value="Beta-prop_ELP1_1st"/>
</dbReference>
<evidence type="ECO:0000256" key="1">
    <source>
        <dbReference type="ARBA" id="ARBA00005043"/>
    </source>
</evidence>
<accession>A0A151IE53</accession>
<protein>
    <recommendedName>
        <fullName evidence="5">Elongator complex protein 1</fullName>
    </recommendedName>
</protein>
<feature type="domain" description="ELP1 TPR" evidence="8">
    <location>
        <begin position="899"/>
        <end position="1060"/>
    </location>
</feature>
<dbReference type="Pfam" id="PF23797">
    <property type="entry name" value="Beta-prop_ELP1_2nd"/>
    <property type="match status" value="1"/>
</dbReference>
<keyword evidence="3 5" id="KW-0963">Cytoplasm</keyword>
<comment type="function">
    <text evidence="5">Component of the elongator complex which is required for multiple tRNA modifications, including mcm5U (5-methoxycarbonylmethyl uridine), mcm5s2U (5-methoxycarbonylmethyl-2-thiouridine), and ncm5U (5-carbamoylmethyl uridine). The elongator complex catalyzes formation of carboxymethyluridine in the wobble base at position 34 in tRNAs.</text>
</comment>
<feature type="domain" description="ELP1 first N-terminal beta-propeller" evidence="6">
    <location>
        <begin position="56"/>
        <end position="348"/>
    </location>
</feature>
<evidence type="ECO:0000256" key="4">
    <source>
        <dbReference type="ARBA" id="ARBA00022694"/>
    </source>
</evidence>
<dbReference type="InterPro" id="IPR056166">
    <property type="entry name" value="TPR_ELP1"/>
</dbReference>
<dbReference type="STRING" id="456900.A0A151IE53"/>
<organism evidence="11 12">
    <name type="scientific">Cyphomyrmex costatus</name>
    <dbReference type="NCBI Taxonomy" id="456900"/>
    <lineage>
        <taxon>Eukaryota</taxon>
        <taxon>Metazoa</taxon>
        <taxon>Ecdysozoa</taxon>
        <taxon>Arthropoda</taxon>
        <taxon>Hexapoda</taxon>
        <taxon>Insecta</taxon>
        <taxon>Pterygota</taxon>
        <taxon>Neoptera</taxon>
        <taxon>Endopterygota</taxon>
        <taxon>Hymenoptera</taxon>
        <taxon>Apocrita</taxon>
        <taxon>Aculeata</taxon>
        <taxon>Formicoidea</taxon>
        <taxon>Formicidae</taxon>
        <taxon>Myrmicinae</taxon>
        <taxon>Cyphomyrmex</taxon>
    </lineage>
</organism>
<evidence type="ECO:0000259" key="10">
    <source>
        <dbReference type="Pfam" id="PF23936"/>
    </source>
</evidence>
<keyword evidence="5" id="KW-0539">Nucleus</keyword>
<comment type="subcellular location">
    <subcellularLocation>
        <location evidence="5">Cytoplasm</location>
    </subcellularLocation>
    <subcellularLocation>
        <location evidence="5">Nucleus</location>
    </subcellularLocation>
</comment>
<dbReference type="PANTHER" id="PTHR12747">
    <property type="entry name" value="ELONGATOR COMPLEX PROTEIN 1"/>
    <property type="match status" value="1"/>
</dbReference>
<evidence type="ECO:0000256" key="2">
    <source>
        <dbReference type="ARBA" id="ARBA00006086"/>
    </source>
</evidence>
<name>A0A151IE53_9HYME</name>
<keyword evidence="4" id="KW-0819">tRNA processing</keyword>
<dbReference type="Proteomes" id="UP000078542">
    <property type="component" value="Unassembled WGS sequence"/>
</dbReference>
<feature type="domain" description="ELP1 alpha-solenoid" evidence="9">
    <location>
        <begin position="672"/>
        <end position="892"/>
    </location>
</feature>
<dbReference type="InterPro" id="IPR056167">
    <property type="entry name" value="A-sol_ELP1"/>
</dbReference>
<dbReference type="GO" id="GO:0000049">
    <property type="term" value="F:tRNA binding"/>
    <property type="evidence" value="ECO:0007669"/>
    <property type="project" value="TreeGrafter"/>
</dbReference>
<dbReference type="InterPro" id="IPR056169">
    <property type="entry name" value="HB_ELP1"/>
</dbReference>
<dbReference type="Pfam" id="PF23936">
    <property type="entry name" value="HB_ELP1"/>
    <property type="match status" value="1"/>
</dbReference>
<dbReference type="Pfam" id="PF23925">
    <property type="entry name" value="A-sol_ELP1"/>
    <property type="match status" value="1"/>
</dbReference>
<proteinExistence type="inferred from homology"/>
<dbReference type="InterPro" id="IPR006849">
    <property type="entry name" value="Elp1"/>
</dbReference>
<dbReference type="EMBL" id="KQ977894">
    <property type="protein sequence ID" value="KYM98961.1"/>
    <property type="molecule type" value="Genomic_DNA"/>
</dbReference>
<dbReference type="Pfam" id="PF04762">
    <property type="entry name" value="Beta-prop_ELP1_1st"/>
    <property type="match status" value="1"/>
</dbReference>
<comment type="pathway">
    <text evidence="1">tRNA modification; 5-methoxycarbonylmethyl-2-thiouridine-tRNA biosynthesis.</text>
</comment>
<sequence length="1300" mass="150833">MRNLTIRQVNSRNLKFMKNIEMDQELLKRIQCATDPSYNDIYVLLDGHLYLLSSERKFIDIDNPEYSLSKIVAMEYCVVLQELYCAYESGCLVKIDMTDENEINYEMVLPDINLQCMKFSPDHEIIAAVTVAGVVITMVLNFQVMSEVDLYSEVFGQNEFVTVGWGKKETQFHGSVGKAAAQAKPVHMILNEHDDGRMQITWRDDGTFFAVSFLHKETKVRRFKIFNREGMLCYTSEQVNGLEECIAWGPVGRPIAVPQILNEKYVVAFFEKNGLKYSELLLPFKPQEAKVKDLLWSPCSDILAVVCYQSETNTTLIQLWTENNCHWYLKQTLVFTEKNPLLYVTWDDRINQFDEKELIYLTTKELTFCSFNWCVNHSRGNTVDDKVVIGVIDGNNILVTGFKDGIIPPPMAHQYLQIPEPQNAIVFAPAINNKSSLINSNEFCTVSYNDKLTFFKQTKKNYDVLYRIYLSLHYVIYFMLLQESSTLTYEVVNSYSIDFGILYDMKYEALKIKDLHYCTNNFLWFTEDIILKIHALDYPIEHIISSSDANTAYIKAKEQIFKYTRDGKFEQTNITLSKLCAQMEIVKINSNDVILALSLENSFLIDGKEIAKNITSFYVHSDFVILTTLQHTLIYIYIRRLEKDSYIITAIPQDSKLILQMPRGNLECIQPRALSLHILKCHLNNCNYLAALDIMTKQRINLNLIYDHNPQLFIDNVEKFVEDIVQYKKLNWLNLFLSELEDENIISTMYANCYVDHAVKSNTKSNENNDNKTINKVDKICKLLRDVMEKRHDADSLIQPILISLVKNQQRLGLENALSKIKQVRTLEESQKLTLHKSSVSAYEALKYLLHFVNIDVLYDTALGMYDFELAMFIASKSSKDPKEYIPFLNNLKKLNTNYMKYSINVYLKRYESALEFLSKEPVKFEECLDFIHSQKLYKMAMKLFKKNTIEHKKVAAIYGEFLSSEQKYSEAGMMFYRSGDLDKALKAFSMSNDNWEDVITILKEMKLSSVDLHERYMVLVEHLKAGRKYEHAVVILKEYLNDIEEAVAVLCEGRIWKHAIRITIDAQRLDLNETHIKPGVKEHAEHVISQLSKMKTDFLSHKSRLAVVRTEMKAKQAQLLHEKIYDDEPESNKEIPDSISDTISIVDSVSSRMSQLSISSSKSYRSSKNRRKQARKLLNLKEGSMFEDLSLIHALYQITSNAYKDRDEWYQLMQVLIRFKFDENAVKISVQEKEFFELVESSKSEIWDRSAPTSLADIEKSAIHTQAQLQEIIAPIKLMERYIMFPPEADVPPRVLNIF</sequence>
<dbReference type="GO" id="GO:0033588">
    <property type="term" value="C:elongator holoenzyme complex"/>
    <property type="evidence" value="ECO:0007669"/>
    <property type="project" value="InterPro"/>
</dbReference>
<evidence type="ECO:0000313" key="11">
    <source>
        <dbReference type="EMBL" id="KYM98961.1"/>
    </source>
</evidence>
<evidence type="ECO:0000259" key="9">
    <source>
        <dbReference type="Pfam" id="PF23925"/>
    </source>
</evidence>
<feature type="domain" description="ELP1 three-helical bundle" evidence="10">
    <location>
        <begin position="1071"/>
        <end position="1247"/>
    </location>
</feature>